<feature type="domain" description="Major facilitator superfamily (MFS) profile" evidence="7">
    <location>
        <begin position="26"/>
        <end position="454"/>
    </location>
</feature>
<evidence type="ECO:0000313" key="9">
    <source>
        <dbReference type="Proteomes" id="UP000800092"/>
    </source>
</evidence>
<keyword evidence="5 6" id="KW-0472">Membrane</keyword>
<evidence type="ECO:0000256" key="5">
    <source>
        <dbReference type="ARBA" id="ARBA00023136"/>
    </source>
</evidence>
<feature type="transmembrane region" description="Helical" evidence="6">
    <location>
        <begin position="289"/>
        <end position="312"/>
    </location>
</feature>
<dbReference type="PANTHER" id="PTHR23502:SF38">
    <property type="entry name" value="POLYAMINE TRANSPORTER 4"/>
    <property type="match status" value="1"/>
</dbReference>
<evidence type="ECO:0000313" key="8">
    <source>
        <dbReference type="EMBL" id="KAF2235189.1"/>
    </source>
</evidence>
<accession>A0A6A6HBH1</accession>
<organism evidence="8 9">
    <name type="scientific">Viridothelium virens</name>
    <name type="common">Speckled blister lichen</name>
    <name type="synonym">Trypethelium virens</name>
    <dbReference type="NCBI Taxonomy" id="1048519"/>
    <lineage>
        <taxon>Eukaryota</taxon>
        <taxon>Fungi</taxon>
        <taxon>Dikarya</taxon>
        <taxon>Ascomycota</taxon>
        <taxon>Pezizomycotina</taxon>
        <taxon>Dothideomycetes</taxon>
        <taxon>Dothideomycetes incertae sedis</taxon>
        <taxon>Trypetheliales</taxon>
        <taxon>Trypetheliaceae</taxon>
        <taxon>Viridothelium</taxon>
    </lineage>
</organism>
<evidence type="ECO:0000256" key="3">
    <source>
        <dbReference type="ARBA" id="ARBA00022692"/>
    </source>
</evidence>
<dbReference type="PANTHER" id="PTHR23502">
    <property type="entry name" value="MAJOR FACILITATOR SUPERFAMILY"/>
    <property type="match status" value="1"/>
</dbReference>
<dbReference type="OrthoDB" id="3936150at2759"/>
<name>A0A6A6HBH1_VIRVR</name>
<evidence type="ECO:0000256" key="2">
    <source>
        <dbReference type="ARBA" id="ARBA00008335"/>
    </source>
</evidence>
<feature type="transmembrane region" description="Helical" evidence="6">
    <location>
        <begin position="91"/>
        <end position="109"/>
    </location>
</feature>
<feature type="transmembrane region" description="Helical" evidence="6">
    <location>
        <begin position="24"/>
        <end position="45"/>
    </location>
</feature>
<feature type="transmembrane region" description="Helical" evidence="6">
    <location>
        <begin position="426"/>
        <end position="449"/>
    </location>
</feature>
<feature type="transmembrane region" description="Helical" evidence="6">
    <location>
        <begin position="57"/>
        <end position="79"/>
    </location>
</feature>
<feature type="transmembrane region" description="Helical" evidence="6">
    <location>
        <begin position="121"/>
        <end position="139"/>
    </location>
</feature>
<keyword evidence="3 6" id="KW-0812">Transmembrane</keyword>
<dbReference type="GO" id="GO:0015606">
    <property type="term" value="F:spermidine transmembrane transporter activity"/>
    <property type="evidence" value="ECO:0007669"/>
    <property type="project" value="TreeGrafter"/>
</dbReference>
<feature type="transmembrane region" description="Helical" evidence="6">
    <location>
        <begin position="333"/>
        <end position="352"/>
    </location>
</feature>
<dbReference type="Gene3D" id="1.20.1250.20">
    <property type="entry name" value="MFS general substrate transporter like domains"/>
    <property type="match status" value="1"/>
</dbReference>
<dbReference type="GO" id="GO:0140115">
    <property type="term" value="P:export across plasma membrane"/>
    <property type="evidence" value="ECO:0007669"/>
    <property type="project" value="UniProtKB-ARBA"/>
</dbReference>
<dbReference type="PROSITE" id="PS00216">
    <property type="entry name" value="SUGAR_TRANSPORT_1"/>
    <property type="match status" value="1"/>
</dbReference>
<gene>
    <name evidence="8" type="ORF">EV356DRAFT_523374</name>
</gene>
<dbReference type="GO" id="GO:0042908">
    <property type="term" value="P:xenobiotic transport"/>
    <property type="evidence" value="ECO:0007669"/>
    <property type="project" value="UniProtKB-ARBA"/>
</dbReference>
<keyword evidence="4 6" id="KW-1133">Transmembrane helix</keyword>
<dbReference type="InterPro" id="IPR036259">
    <property type="entry name" value="MFS_trans_sf"/>
</dbReference>
<dbReference type="GO" id="GO:0000297">
    <property type="term" value="F:spermine transmembrane transporter activity"/>
    <property type="evidence" value="ECO:0007669"/>
    <property type="project" value="TreeGrafter"/>
</dbReference>
<feature type="transmembrane region" description="Helical" evidence="6">
    <location>
        <begin position="180"/>
        <end position="200"/>
    </location>
</feature>
<evidence type="ECO:0000256" key="1">
    <source>
        <dbReference type="ARBA" id="ARBA00004141"/>
    </source>
</evidence>
<feature type="transmembrane region" description="Helical" evidence="6">
    <location>
        <begin position="151"/>
        <end position="174"/>
    </location>
</feature>
<dbReference type="PROSITE" id="PS50850">
    <property type="entry name" value="MFS"/>
    <property type="match status" value="1"/>
</dbReference>
<evidence type="ECO:0000256" key="6">
    <source>
        <dbReference type="SAM" id="Phobius"/>
    </source>
</evidence>
<feature type="transmembrane region" description="Helical" evidence="6">
    <location>
        <begin position="250"/>
        <end position="269"/>
    </location>
</feature>
<reference evidence="8" key="1">
    <citation type="journal article" date="2020" name="Stud. Mycol.">
        <title>101 Dothideomycetes genomes: a test case for predicting lifestyles and emergence of pathogens.</title>
        <authorList>
            <person name="Haridas S."/>
            <person name="Albert R."/>
            <person name="Binder M."/>
            <person name="Bloem J."/>
            <person name="Labutti K."/>
            <person name="Salamov A."/>
            <person name="Andreopoulos B."/>
            <person name="Baker S."/>
            <person name="Barry K."/>
            <person name="Bills G."/>
            <person name="Bluhm B."/>
            <person name="Cannon C."/>
            <person name="Castanera R."/>
            <person name="Culley D."/>
            <person name="Daum C."/>
            <person name="Ezra D."/>
            <person name="Gonzalez J."/>
            <person name="Henrissat B."/>
            <person name="Kuo A."/>
            <person name="Liang C."/>
            <person name="Lipzen A."/>
            <person name="Lutzoni F."/>
            <person name="Magnuson J."/>
            <person name="Mondo S."/>
            <person name="Nolan M."/>
            <person name="Ohm R."/>
            <person name="Pangilinan J."/>
            <person name="Park H.-J."/>
            <person name="Ramirez L."/>
            <person name="Alfaro M."/>
            <person name="Sun H."/>
            <person name="Tritt A."/>
            <person name="Yoshinaga Y."/>
            <person name="Zwiers L.-H."/>
            <person name="Turgeon B."/>
            <person name="Goodwin S."/>
            <person name="Spatafora J."/>
            <person name="Crous P."/>
            <person name="Grigoriev I."/>
        </authorList>
    </citation>
    <scope>NUCLEOTIDE SEQUENCE</scope>
    <source>
        <strain evidence="8">Tuck. ex Michener</strain>
    </source>
</reference>
<dbReference type="EMBL" id="ML991793">
    <property type="protein sequence ID" value="KAF2235189.1"/>
    <property type="molecule type" value="Genomic_DNA"/>
</dbReference>
<feature type="transmembrane region" description="Helical" evidence="6">
    <location>
        <begin position="364"/>
        <end position="386"/>
    </location>
</feature>
<sequence>MRLGYWDGPHDRDNPQNWPFGKKVFHSVVPAGMALVTTMAGSIYVPGHDDVMRTLGVSSEVAFLPYVFYTLGLAFGPMVSAPTSEAFGRKIIYRAGIPFFALFTLGAGFSQNIASLTVCRFFAGVFGSTGLAAGTPTLTDVWVPAERGIPMALYVTAPFLGPTLGPLIGGYVAQSKGWRWTQWVTLFFTIAFLMPVLFMSETYKKQILKRRARRQGRSVSGSKRTFLQATAFFMRATLTRPVHMMMVEPIVGLFSLYVALNFATIYNFYAAFPYVFSEAYDFDLGEIGLTFLGMGIGVLLASAGIVLIDRHFYRKRFQKARLRGEKLAPEHRLYIAMVGSILLPVSLFWFAWTARPGVHWISPIIAEVFFGAGILLVFMACLLYLADTYGPRYTASAMAANHLLRYTLGFVFPLFVLQMYKHLGTGWATSLLGFLNVAMTPIPWAFWFFGPKLRSMSKYQSE</sequence>
<evidence type="ECO:0000259" key="7">
    <source>
        <dbReference type="PROSITE" id="PS50850"/>
    </source>
</evidence>
<dbReference type="InterPro" id="IPR011701">
    <property type="entry name" value="MFS"/>
</dbReference>
<proteinExistence type="inferred from homology"/>
<comment type="subcellular location">
    <subcellularLocation>
        <location evidence="1">Membrane</location>
        <topology evidence="1">Multi-pass membrane protein</topology>
    </subcellularLocation>
</comment>
<dbReference type="Pfam" id="PF07690">
    <property type="entry name" value="MFS_1"/>
    <property type="match status" value="1"/>
</dbReference>
<dbReference type="InterPro" id="IPR020846">
    <property type="entry name" value="MFS_dom"/>
</dbReference>
<keyword evidence="9" id="KW-1185">Reference proteome</keyword>
<protein>
    <submittedName>
        <fullName evidence="8">MFS general substrate transporter</fullName>
    </submittedName>
</protein>
<feature type="transmembrane region" description="Helical" evidence="6">
    <location>
        <begin position="398"/>
        <end position="420"/>
    </location>
</feature>
<evidence type="ECO:0000256" key="4">
    <source>
        <dbReference type="ARBA" id="ARBA00022989"/>
    </source>
</evidence>
<dbReference type="FunFam" id="1.20.1250.20:FF:000082">
    <property type="entry name" value="MFS multidrug transporter, putative"/>
    <property type="match status" value="1"/>
</dbReference>
<dbReference type="SUPFAM" id="SSF103473">
    <property type="entry name" value="MFS general substrate transporter"/>
    <property type="match status" value="1"/>
</dbReference>
<dbReference type="AlphaFoldDB" id="A0A6A6HBH1"/>
<dbReference type="Proteomes" id="UP000800092">
    <property type="component" value="Unassembled WGS sequence"/>
</dbReference>
<dbReference type="CDD" id="cd17323">
    <property type="entry name" value="MFS_Tpo1_MDR_like"/>
    <property type="match status" value="1"/>
</dbReference>
<dbReference type="InterPro" id="IPR005829">
    <property type="entry name" value="Sugar_transporter_CS"/>
</dbReference>
<comment type="similarity">
    <text evidence="2">Belongs to the major facilitator superfamily.</text>
</comment>
<dbReference type="GO" id="GO:0005886">
    <property type="term" value="C:plasma membrane"/>
    <property type="evidence" value="ECO:0007669"/>
    <property type="project" value="TreeGrafter"/>
</dbReference>